<evidence type="ECO:0000256" key="2">
    <source>
        <dbReference type="SAM" id="SignalP"/>
    </source>
</evidence>
<feature type="region of interest" description="Disordered" evidence="1">
    <location>
        <begin position="238"/>
        <end position="266"/>
    </location>
</feature>
<accession>A0ABP8CHU0</accession>
<feature type="region of interest" description="Disordered" evidence="1">
    <location>
        <begin position="316"/>
        <end position="341"/>
    </location>
</feature>
<feature type="signal peptide" evidence="2">
    <location>
        <begin position="1"/>
        <end position="30"/>
    </location>
</feature>
<feature type="chain" id="PRO_5046296713" evidence="2">
    <location>
        <begin position="31"/>
        <end position="428"/>
    </location>
</feature>
<feature type="region of interest" description="Disordered" evidence="1">
    <location>
        <begin position="353"/>
        <end position="428"/>
    </location>
</feature>
<gene>
    <name evidence="3" type="ORF">GCM10022254_59510</name>
</gene>
<keyword evidence="4" id="KW-1185">Reference proteome</keyword>
<proteinExistence type="predicted"/>
<comment type="caution">
    <text evidence="3">The sequence shown here is derived from an EMBL/GenBank/DDBJ whole genome shotgun (WGS) entry which is preliminary data.</text>
</comment>
<keyword evidence="2" id="KW-0732">Signal</keyword>
<evidence type="ECO:0000256" key="1">
    <source>
        <dbReference type="SAM" id="MobiDB-lite"/>
    </source>
</evidence>
<protein>
    <submittedName>
        <fullName evidence="3">Uncharacterized protein</fullName>
    </submittedName>
</protein>
<evidence type="ECO:0000313" key="3">
    <source>
        <dbReference type="EMBL" id="GAA4239429.1"/>
    </source>
</evidence>
<evidence type="ECO:0000313" key="4">
    <source>
        <dbReference type="Proteomes" id="UP001501710"/>
    </source>
</evidence>
<organism evidence="3 4">
    <name type="scientific">Actinomadura meridiana</name>
    <dbReference type="NCBI Taxonomy" id="559626"/>
    <lineage>
        <taxon>Bacteria</taxon>
        <taxon>Bacillati</taxon>
        <taxon>Actinomycetota</taxon>
        <taxon>Actinomycetes</taxon>
        <taxon>Streptosporangiales</taxon>
        <taxon>Thermomonosporaceae</taxon>
        <taxon>Actinomadura</taxon>
    </lineage>
</organism>
<feature type="region of interest" description="Disordered" evidence="1">
    <location>
        <begin position="186"/>
        <end position="206"/>
    </location>
</feature>
<dbReference type="Proteomes" id="UP001501710">
    <property type="component" value="Unassembled WGS sequence"/>
</dbReference>
<feature type="compositionally biased region" description="Low complexity" evidence="1">
    <location>
        <begin position="397"/>
        <end position="410"/>
    </location>
</feature>
<dbReference type="EMBL" id="BAABAS010000020">
    <property type="protein sequence ID" value="GAA4239429.1"/>
    <property type="molecule type" value="Genomic_DNA"/>
</dbReference>
<sequence>MAIIRRIGAVVLAAPLAMGVSVFGAFPAQAASTGVISPANRTVVTSGSELTARAHFDLALTMQLWVEGPGVGSKLLQERILMGNLSGTFPIHRNGDYTVSLRGKQSGHTYDSSTIKVRIAPATPSGVSARVSGRELVVGWNRGAEDDLTGYTLSGSGVGSTSGSVGSLCQGTKCSATLPVTRTSGPVSVGVRARRPAGTGRSLYSGTATASATVSGGSAALTGGAPLAPGLGAGSPGGGAALTPLNGQSPITLPSVRPDGATPGVAYPAPQVAAESPGAQNVAATGRLEWGKSVGIALILLVAAAHLGAWTRRSHGALAGSSDRGTAARIARGGTGRERVSQARRRIAQAEALAKTTPAAAPVVGGSEDDSREVKDSRSHTSAVVVPSARRTRAPRRAVSSGRRSSGVDVRIARSRSSAKTGRGRRRR</sequence>
<reference evidence="4" key="1">
    <citation type="journal article" date="2019" name="Int. J. Syst. Evol. Microbiol.">
        <title>The Global Catalogue of Microorganisms (GCM) 10K type strain sequencing project: providing services to taxonomists for standard genome sequencing and annotation.</title>
        <authorList>
            <consortium name="The Broad Institute Genomics Platform"/>
            <consortium name="The Broad Institute Genome Sequencing Center for Infectious Disease"/>
            <person name="Wu L."/>
            <person name="Ma J."/>
        </authorList>
    </citation>
    <scope>NUCLEOTIDE SEQUENCE [LARGE SCALE GENOMIC DNA]</scope>
    <source>
        <strain evidence="4">JCM 17440</strain>
    </source>
</reference>
<name>A0ABP8CHU0_9ACTN</name>
<feature type="compositionally biased region" description="Low complexity" evidence="1">
    <location>
        <begin position="353"/>
        <end position="362"/>
    </location>
</feature>